<dbReference type="AlphaFoldDB" id="A0A6G1GAC5"/>
<name>A0A6G1GAC5_9PEZI</name>
<evidence type="ECO:0000313" key="1">
    <source>
        <dbReference type="EMBL" id="KAF1814983.1"/>
    </source>
</evidence>
<accession>A0A6G1GAC5</accession>
<dbReference type="Gene3D" id="1.20.1290.10">
    <property type="entry name" value="AhpD-like"/>
    <property type="match status" value="1"/>
</dbReference>
<proteinExistence type="predicted"/>
<gene>
    <name evidence="1 3" type="ORF">P152DRAFT_240933</name>
</gene>
<dbReference type="PANTHER" id="PTHR34846">
    <property type="entry name" value="4-CARBOXYMUCONOLACTONE DECARBOXYLASE FAMILY PROTEIN (AFU_ORTHOLOGUE AFUA_6G11590)"/>
    <property type="match status" value="1"/>
</dbReference>
<evidence type="ECO:0000313" key="2">
    <source>
        <dbReference type="Proteomes" id="UP000504638"/>
    </source>
</evidence>
<organism evidence="1">
    <name type="scientific">Eremomyces bilateralis CBS 781.70</name>
    <dbReference type="NCBI Taxonomy" id="1392243"/>
    <lineage>
        <taxon>Eukaryota</taxon>
        <taxon>Fungi</taxon>
        <taxon>Dikarya</taxon>
        <taxon>Ascomycota</taxon>
        <taxon>Pezizomycotina</taxon>
        <taxon>Dothideomycetes</taxon>
        <taxon>Dothideomycetes incertae sedis</taxon>
        <taxon>Eremomycetales</taxon>
        <taxon>Eremomycetaceae</taxon>
        <taxon>Eremomyces</taxon>
    </lineage>
</organism>
<protein>
    <recommendedName>
        <fullName evidence="4">Carboxymuconolactone decarboxylase-like domain-containing protein</fullName>
    </recommendedName>
</protein>
<keyword evidence="2" id="KW-1185">Reference proteome</keyword>
<reference evidence="3" key="3">
    <citation type="submission" date="2025-04" db="UniProtKB">
        <authorList>
            <consortium name="RefSeq"/>
        </authorList>
    </citation>
    <scope>IDENTIFICATION</scope>
    <source>
        <strain evidence="3">CBS 781.70</strain>
    </source>
</reference>
<dbReference type="PANTHER" id="PTHR34846:SF11">
    <property type="entry name" value="4-CARBOXYMUCONOLACTONE DECARBOXYLASE FAMILY PROTEIN (AFU_ORTHOLOGUE AFUA_6G11590)"/>
    <property type="match status" value="1"/>
</dbReference>
<dbReference type="Proteomes" id="UP000504638">
    <property type="component" value="Unplaced"/>
</dbReference>
<dbReference type="OrthoDB" id="9998495at2759"/>
<evidence type="ECO:0008006" key="4">
    <source>
        <dbReference type="Google" id="ProtNLM"/>
    </source>
</evidence>
<evidence type="ECO:0000313" key="3">
    <source>
        <dbReference type="RefSeq" id="XP_033536614.1"/>
    </source>
</evidence>
<dbReference type="GeneID" id="54415196"/>
<dbReference type="InterPro" id="IPR029032">
    <property type="entry name" value="AhpD-like"/>
</dbReference>
<dbReference type="SUPFAM" id="SSF69118">
    <property type="entry name" value="AhpD-like"/>
    <property type="match status" value="1"/>
</dbReference>
<sequence length="136" mass="14738">MGAIRTQTTSLAAAPRELAICRIAILNGADYEYGHHFPLLTDALPDTPKETLEAVLRLDAFVVPGEAELPDAKLRAVFRYTDAMTKSVAVPQEVFEGLQGLCEEREVVEVTAVVAAYNCVSRFLVALGVGDDETDK</sequence>
<reference evidence="1 3" key="1">
    <citation type="submission" date="2020-01" db="EMBL/GenBank/DDBJ databases">
        <authorList>
            <consortium name="DOE Joint Genome Institute"/>
            <person name="Haridas S."/>
            <person name="Albert R."/>
            <person name="Binder M."/>
            <person name="Bloem J."/>
            <person name="Labutti K."/>
            <person name="Salamov A."/>
            <person name="Andreopoulos B."/>
            <person name="Baker S.E."/>
            <person name="Barry K."/>
            <person name="Bills G."/>
            <person name="Bluhm B.H."/>
            <person name="Cannon C."/>
            <person name="Castanera R."/>
            <person name="Culley D.E."/>
            <person name="Daum C."/>
            <person name="Ezra D."/>
            <person name="Gonzalez J.B."/>
            <person name="Henrissat B."/>
            <person name="Kuo A."/>
            <person name="Liang C."/>
            <person name="Lipzen A."/>
            <person name="Lutzoni F."/>
            <person name="Magnuson J."/>
            <person name="Mondo S."/>
            <person name="Nolan M."/>
            <person name="Ohm R."/>
            <person name="Pangilinan J."/>
            <person name="Park H.-J."/>
            <person name="Ramirez L."/>
            <person name="Alfaro M."/>
            <person name="Sun H."/>
            <person name="Tritt A."/>
            <person name="Yoshinaga Y."/>
            <person name="Zwiers L.-H."/>
            <person name="Turgeon B.G."/>
            <person name="Goodwin S.B."/>
            <person name="Spatafora J.W."/>
            <person name="Crous P.W."/>
            <person name="Grigoriev I.V."/>
        </authorList>
    </citation>
    <scope>NUCLEOTIDE SEQUENCE</scope>
    <source>
        <strain evidence="1 3">CBS 781.70</strain>
    </source>
</reference>
<reference evidence="3" key="2">
    <citation type="submission" date="2020-04" db="EMBL/GenBank/DDBJ databases">
        <authorList>
            <consortium name="NCBI Genome Project"/>
        </authorList>
    </citation>
    <scope>NUCLEOTIDE SEQUENCE</scope>
    <source>
        <strain evidence="3">CBS 781.70</strain>
    </source>
</reference>
<dbReference type="EMBL" id="ML975152">
    <property type="protein sequence ID" value="KAF1814983.1"/>
    <property type="molecule type" value="Genomic_DNA"/>
</dbReference>
<dbReference type="RefSeq" id="XP_033536614.1">
    <property type="nucleotide sequence ID" value="XM_033674626.1"/>
</dbReference>